<evidence type="ECO:0000256" key="3">
    <source>
        <dbReference type="SAM" id="MobiDB-lite"/>
    </source>
</evidence>
<dbReference type="AlphaFoldDB" id="A0AAV2BIH1"/>
<dbReference type="InterPro" id="IPR006594">
    <property type="entry name" value="LisH"/>
</dbReference>
<feature type="region of interest" description="Disordered" evidence="3">
    <location>
        <begin position="1"/>
        <end position="20"/>
    </location>
</feature>
<dbReference type="PANTHER" id="PTHR32059">
    <property type="entry name" value="RAB11-BINDING PROTEIN RELCH"/>
    <property type="match status" value="1"/>
</dbReference>
<comment type="caution">
    <text evidence="4">The sequence shown here is derived from an EMBL/GenBank/DDBJ whole genome shotgun (WGS) entry which is preliminary data.</text>
</comment>
<keyword evidence="2" id="KW-0175">Coiled coil</keyword>
<sequence>MADGVYDLESAGEMHENASKSFSKESDCEIDFKEETEEIKDSTLEKLANRLLKHNFILTALEFHTELVESGRELPKLRDYFSNPGNFEKHIQETETSPVLPRTSSVQTFDSLDFTRYSDDGERQVEERVAVLEFELRKAKETIKALRTNLTVATESDPNTPTSGSAKSLVQEAVKPHEKRALNFLINEYLLSNSYKLTSITFSDENDDQDFEDWDDVGLNIPKPQNLLQLYRNYNRYMYLNNEVANKEVQTDVISSPTENSDVCIKESCGLEKKQLLDQITKLVHERDELAEISEEKEKMEQRLKILKRELKLLKMNSATESTERPPPSTADDKKSLDSADAQEYVIVSKQTDSPVIVNETFVPFKMGSESVDLNQSSKSVSSNASNEQPQKTERAVPYEFQKNLLSICQTQKIDEDNRLIGEIADIVNSQETVVTVLARCLPHIVPNILLAKREELIPLILCAIALHPDPKERDKLLNILFNLIKRPDEEQRHMILTGLVAIAQHLGPSRVEAELLPQCWEQITHRYVERRLLVAESCGVLAPYVLSGIRSSLLLSMLHQMLQEDKDDSVRETVVRNLALLLLYVDDADKFTKACELLFLSLEDRGVNVVDSGLNTLLPSIAAWSFELGNLESHLFPHVMTVTNNHFKVLNDISLPPVLGSVQTEEQQCILFSRAVSMLLPFLFVTVIKSGPYVENPDITCSSPVEFDVDRLPTYPSSVLNPSVIFGDGDELMSAVKSFDRYLSSEWYKPWNQHDWVTTDLLPWLHNIFSFVNAQRQVVVHALVELMHNFCHLFGRPFTQKNIKPSFLSRLSLEEEDKASGANSNRSTYQDATIPVYVAGVLGALHQAEDRQELLEFLQDLLCSVSLRHLPDSSIKASLTELSSNKAYHELLLSVLWDGVVHNSPLVRVTAGRLFEILVGVVSESLLRTRVTPALVTLASDPEIVVRIATVPAFGAIMELSSQRDNMSSFIRQLLEKAHMQLQTFLDDQLYRDQHLLYVEIIRTFAKVGPNTEPKFRDEFVLPRLTALAAENNSTTNETKKMDIALALLEAYTAMSCCFMSEQLIAEAFLPGLRCLKLDLEQIAQEYVDSVNVMIQEFEAKLDLGRSVDNRPRTLSVTSPGSMEEMKNRVTKMFSTRSTAVRPNIPNLFQRKK</sequence>
<feature type="coiled-coil region" evidence="2">
    <location>
        <begin position="122"/>
        <end position="156"/>
    </location>
</feature>
<feature type="region of interest" description="Disordered" evidence="3">
    <location>
        <begin position="374"/>
        <end position="394"/>
    </location>
</feature>
<dbReference type="InterPro" id="IPR040362">
    <property type="entry name" value="RELCH"/>
</dbReference>
<dbReference type="InterPro" id="IPR011989">
    <property type="entry name" value="ARM-like"/>
</dbReference>
<evidence type="ECO:0000313" key="4">
    <source>
        <dbReference type="EMBL" id="CAL1295700.1"/>
    </source>
</evidence>
<name>A0AAV2BIH1_9ARAC</name>
<dbReference type="InterPro" id="IPR021133">
    <property type="entry name" value="HEAT_type_2"/>
</dbReference>
<dbReference type="PROSITE" id="PS50077">
    <property type="entry name" value="HEAT_REPEAT"/>
    <property type="match status" value="1"/>
</dbReference>
<feature type="coiled-coil region" evidence="2">
    <location>
        <begin position="273"/>
        <end position="317"/>
    </location>
</feature>
<reference evidence="4 5" key="1">
    <citation type="submission" date="2024-04" db="EMBL/GenBank/DDBJ databases">
        <authorList>
            <person name="Rising A."/>
            <person name="Reimegard J."/>
            <person name="Sonavane S."/>
            <person name="Akerstrom W."/>
            <person name="Nylinder S."/>
            <person name="Hedman E."/>
            <person name="Kallberg Y."/>
        </authorList>
    </citation>
    <scope>NUCLEOTIDE SEQUENCE [LARGE SCALE GENOMIC DNA]</scope>
</reference>
<dbReference type="PROSITE" id="PS50896">
    <property type="entry name" value="LISH"/>
    <property type="match status" value="1"/>
</dbReference>
<accession>A0AAV2BIH1</accession>
<gene>
    <name evidence="4" type="ORF">LARSCL_LOCUS19421</name>
</gene>
<proteinExistence type="predicted"/>
<dbReference type="InterPro" id="IPR016024">
    <property type="entry name" value="ARM-type_fold"/>
</dbReference>
<feature type="region of interest" description="Disordered" evidence="3">
    <location>
        <begin position="317"/>
        <end position="338"/>
    </location>
</feature>
<dbReference type="PANTHER" id="PTHR32059:SF0">
    <property type="entry name" value="RAB11-BINDING PROTEIN RELCH"/>
    <property type="match status" value="1"/>
</dbReference>
<evidence type="ECO:0000256" key="2">
    <source>
        <dbReference type="SAM" id="Coils"/>
    </source>
</evidence>
<protein>
    <recommendedName>
        <fullName evidence="6">LisH domain-containing protein</fullName>
    </recommendedName>
</protein>
<evidence type="ECO:0000313" key="5">
    <source>
        <dbReference type="Proteomes" id="UP001497382"/>
    </source>
</evidence>
<organism evidence="4 5">
    <name type="scientific">Larinioides sclopetarius</name>
    <dbReference type="NCBI Taxonomy" id="280406"/>
    <lineage>
        <taxon>Eukaryota</taxon>
        <taxon>Metazoa</taxon>
        <taxon>Ecdysozoa</taxon>
        <taxon>Arthropoda</taxon>
        <taxon>Chelicerata</taxon>
        <taxon>Arachnida</taxon>
        <taxon>Araneae</taxon>
        <taxon>Araneomorphae</taxon>
        <taxon>Entelegynae</taxon>
        <taxon>Araneoidea</taxon>
        <taxon>Araneidae</taxon>
        <taxon>Larinioides</taxon>
    </lineage>
</organism>
<feature type="compositionally biased region" description="Low complexity" evidence="3">
    <location>
        <begin position="374"/>
        <end position="387"/>
    </location>
</feature>
<dbReference type="SUPFAM" id="SSF48371">
    <property type="entry name" value="ARM repeat"/>
    <property type="match status" value="1"/>
</dbReference>
<evidence type="ECO:0000256" key="1">
    <source>
        <dbReference type="PROSITE-ProRule" id="PRU00103"/>
    </source>
</evidence>
<keyword evidence="5" id="KW-1185">Reference proteome</keyword>
<dbReference type="SMART" id="SM00667">
    <property type="entry name" value="LisH"/>
    <property type="match status" value="1"/>
</dbReference>
<feature type="repeat" description="HEAT" evidence="1">
    <location>
        <begin position="932"/>
        <end position="970"/>
    </location>
</feature>
<dbReference type="Gene3D" id="1.25.10.10">
    <property type="entry name" value="Leucine-rich Repeat Variant"/>
    <property type="match status" value="2"/>
</dbReference>
<dbReference type="EMBL" id="CAXIEN010000377">
    <property type="protein sequence ID" value="CAL1295700.1"/>
    <property type="molecule type" value="Genomic_DNA"/>
</dbReference>
<evidence type="ECO:0008006" key="6">
    <source>
        <dbReference type="Google" id="ProtNLM"/>
    </source>
</evidence>
<dbReference type="GO" id="GO:0032367">
    <property type="term" value="P:intracellular cholesterol transport"/>
    <property type="evidence" value="ECO:0007669"/>
    <property type="project" value="InterPro"/>
</dbReference>
<dbReference type="GO" id="GO:0055037">
    <property type="term" value="C:recycling endosome"/>
    <property type="evidence" value="ECO:0007669"/>
    <property type="project" value="TreeGrafter"/>
</dbReference>
<dbReference type="Proteomes" id="UP001497382">
    <property type="component" value="Unassembled WGS sequence"/>
</dbReference>
<dbReference type="GO" id="GO:0005802">
    <property type="term" value="C:trans-Golgi network"/>
    <property type="evidence" value="ECO:0007669"/>
    <property type="project" value="InterPro"/>
</dbReference>